<protein>
    <submittedName>
        <fullName evidence="1">Uncharacterized protein</fullName>
    </submittedName>
</protein>
<gene>
    <name evidence="1" type="ORF">Osc7112_0654</name>
</gene>
<accession>K9VDC0</accession>
<dbReference type="AlphaFoldDB" id="K9VDC0"/>
<evidence type="ECO:0000313" key="2">
    <source>
        <dbReference type="Proteomes" id="UP000010478"/>
    </source>
</evidence>
<proteinExistence type="predicted"/>
<dbReference type="EMBL" id="CP003614">
    <property type="protein sequence ID" value="AFZ05245.1"/>
    <property type="molecule type" value="Genomic_DNA"/>
</dbReference>
<reference evidence="1 2" key="1">
    <citation type="submission" date="2012-05" db="EMBL/GenBank/DDBJ databases">
        <title>Finished chromosome of genome of Oscillatoria sp. PCC 7112.</title>
        <authorList>
            <consortium name="US DOE Joint Genome Institute"/>
            <person name="Gugger M."/>
            <person name="Coursin T."/>
            <person name="Rippka R."/>
            <person name="Tandeau De Marsac N."/>
            <person name="Huntemann M."/>
            <person name="Wei C.-L."/>
            <person name="Han J."/>
            <person name="Detter J.C."/>
            <person name="Han C."/>
            <person name="Tapia R."/>
            <person name="Davenport K."/>
            <person name="Daligault H."/>
            <person name="Erkkila T."/>
            <person name="Gu W."/>
            <person name="Munk A.C.C."/>
            <person name="Teshima H."/>
            <person name="Xu Y."/>
            <person name="Chain P."/>
            <person name="Chen A."/>
            <person name="Krypides N."/>
            <person name="Mavromatis K."/>
            <person name="Markowitz V."/>
            <person name="Szeto E."/>
            <person name="Ivanova N."/>
            <person name="Mikhailova N."/>
            <person name="Ovchinnikova G."/>
            <person name="Pagani I."/>
            <person name="Pati A."/>
            <person name="Goodwin L."/>
            <person name="Peters L."/>
            <person name="Pitluck S."/>
            <person name="Woyke T."/>
            <person name="Kerfeld C."/>
        </authorList>
    </citation>
    <scope>NUCLEOTIDE SEQUENCE [LARGE SCALE GENOMIC DNA]</scope>
    <source>
        <strain evidence="1 2">PCC 7112</strain>
    </source>
</reference>
<dbReference type="Proteomes" id="UP000010478">
    <property type="component" value="Chromosome"/>
</dbReference>
<organism evidence="1 2">
    <name type="scientific">Phormidium nigroviride PCC 7112</name>
    <dbReference type="NCBI Taxonomy" id="179408"/>
    <lineage>
        <taxon>Bacteria</taxon>
        <taxon>Bacillati</taxon>
        <taxon>Cyanobacteriota</taxon>
        <taxon>Cyanophyceae</taxon>
        <taxon>Oscillatoriophycideae</taxon>
        <taxon>Oscillatoriales</taxon>
        <taxon>Oscillatoriaceae</taxon>
        <taxon>Phormidium</taxon>
    </lineage>
</organism>
<name>K9VDC0_9CYAN</name>
<dbReference type="HOGENOM" id="CLU_2396804_0_0_3"/>
<dbReference type="KEGG" id="oni:Osc7112_0654"/>
<evidence type="ECO:0000313" key="1">
    <source>
        <dbReference type="EMBL" id="AFZ05245.1"/>
    </source>
</evidence>
<keyword evidence="2" id="KW-1185">Reference proteome</keyword>
<sequence length="93" mass="10992">MPCRIAKDRQLNNFPFFLWDGPIPPAQKGRAESAHPTTVMKSGFYLILIPKLHDLSQYNNLFLFLILLVPLWNRRPACEFLRFIKKNLTQHRK</sequence>